<evidence type="ECO:0000256" key="1">
    <source>
        <dbReference type="ARBA" id="ARBA00004651"/>
    </source>
</evidence>
<dbReference type="Gene3D" id="1.10.3720.10">
    <property type="entry name" value="MetI-like"/>
    <property type="match status" value="1"/>
</dbReference>
<evidence type="ECO:0000256" key="4">
    <source>
        <dbReference type="ARBA" id="ARBA00022692"/>
    </source>
</evidence>
<dbReference type="Pfam" id="PF00528">
    <property type="entry name" value="BPD_transp_1"/>
    <property type="match status" value="1"/>
</dbReference>
<evidence type="ECO:0000259" key="8">
    <source>
        <dbReference type="PROSITE" id="PS50928"/>
    </source>
</evidence>
<keyword evidence="5 7" id="KW-1133">Transmembrane helix</keyword>
<comment type="similarity">
    <text evidence="7">Belongs to the binding-protein-dependent transport system permease family.</text>
</comment>
<comment type="caution">
    <text evidence="9">The sequence shown here is derived from an EMBL/GenBank/DDBJ whole genome shotgun (WGS) entry which is preliminary data.</text>
</comment>
<dbReference type="InterPro" id="IPR035906">
    <property type="entry name" value="MetI-like_sf"/>
</dbReference>
<keyword evidence="3" id="KW-1003">Cell membrane</keyword>
<protein>
    <submittedName>
        <fullName evidence="9">Sugar ABC transporter permease</fullName>
    </submittedName>
</protein>
<name>A0A6B1DUU6_9CHLR</name>
<accession>A0A6B1DUU6</accession>
<dbReference type="SUPFAM" id="SSF161098">
    <property type="entry name" value="MetI-like"/>
    <property type="match status" value="1"/>
</dbReference>
<dbReference type="InterPro" id="IPR000515">
    <property type="entry name" value="MetI-like"/>
</dbReference>
<gene>
    <name evidence="9" type="ORF">F4Y08_10595</name>
</gene>
<feature type="transmembrane region" description="Helical" evidence="7">
    <location>
        <begin position="77"/>
        <end position="100"/>
    </location>
</feature>
<evidence type="ECO:0000313" key="9">
    <source>
        <dbReference type="EMBL" id="MYD90766.1"/>
    </source>
</evidence>
<dbReference type="PANTHER" id="PTHR43227">
    <property type="entry name" value="BLL4140 PROTEIN"/>
    <property type="match status" value="1"/>
</dbReference>
<feature type="transmembrane region" description="Helical" evidence="7">
    <location>
        <begin position="164"/>
        <end position="187"/>
    </location>
</feature>
<dbReference type="PROSITE" id="PS50928">
    <property type="entry name" value="ABC_TM1"/>
    <property type="match status" value="1"/>
</dbReference>
<evidence type="ECO:0000256" key="3">
    <source>
        <dbReference type="ARBA" id="ARBA00022475"/>
    </source>
</evidence>
<evidence type="ECO:0000256" key="5">
    <source>
        <dbReference type="ARBA" id="ARBA00022989"/>
    </source>
</evidence>
<comment type="subcellular location">
    <subcellularLocation>
        <location evidence="1 7">Cell membrane</location>
        <topology evidence="1 7">Multi-pass membrane protein</topology>
    </subcellularLocation>
</comment>
<keyword evidence="2 7" id="KW-0813">Transport</keyword>
<dbReference type="GO" id="GO:0005886">
    <property type="term" value="C:plasma membrane"/>
    <property type="evidence" value="ECO:0007669"/>
    <property type="project" value="UniProtKB-SubCell"/>
</dbReference>
<feature type="domain" description="ABC transmembrane type-1" evidence="8">
    <location>
        <begin position="73"/>
        <end position="291"/>
    </location>
</feature>
<feature type="transmembrane region" description="Helical" evidence="7">
    <location>
        <begin position="241"/>
        <end position="261"/>
    </location>
</feature>
<sequence length="302" mass="34054">MNPAQNLWSELRKSWHLYLFLLPTFAFILIFRYYPAGSAVFHAFTRWNGAGIATWVGLENFRTLLTDFIFVASLKNIGIILAAALIKVLIFPMLAAEFIFNLRSERGQYWYRFLLILPIVVPGIVVTLVWRFIMGPKPLGVLNALLELLGLTEWQHAWLADPKIALIAVLLVGFPWIDAIAMLIYYAGLQNISGDVLDASMIDGASIWKRVMRVDLPLLFGQFKLLIIITTIFTLQNFGGMLVLTNGGPGYATMVPGLWMYQRAFQADRFGYASAIGVVLLVVMLALTWINNKLLKETDVTY</sequence>
<dbReference type="PANTHER" id="PTHR43227:SF11">
    <property type="entry name" value="BLL4140 PROTEIN"/>
    <property type="match status" value="1"/>
</dbReference>
<keyword evidence="6 7" id="KW-0472">Membrane</keyword>
<dbReference type="InterPro" id="IPR050809">
    <property type="entry name" value="UgpAE/MalFG_permease"/>
</dbReference>
<evidence type="ECO:0000256" key="2">
    <source>
        <dbReference type="ARBA" id="ARBA00022448"/>
    </source>
</evidence>
<proteinExistence type="inferred from homology"/>
<evidence type="ECO:0000256" key="6">
    <source>
        <dbReference type="ARBA" id="ARBA00023136"/>
    </source>
</evidence>
<dbReference type="EMBL" id="VXPY01000077">
    <property type="protein sequence ID" value="MYD90766.1"/>
    <property type="molecule type" value="Genomic_DNA"/>
</dbReference>
<organism evidence="9">
    <name type="scientific">Caldilineaceae bacterium SB0662_bin_9</name>
    <dbReference type="NCBI Taxonomy" id="2605258"/>
    <lineage>
        <taxon>Bacteria</taxon>
        <taxon>Bacillati</taxon>
        <taxon>Chloroflexota</taxon>
        <taxon>Caldilineae</taxon>
        <taxon>Caldilineales</taxon>
        <taxon>Caldilineaceae</taxon>
    </lineage>
</organism>
<feature type="transmembrane region" description="Helical" evidence="7">
    <location>
        <begin position="216"/>
        <end position="235"/>
    </location>
</feature>
<feature type="transmembrane region" description="Helical" evidence="7">
    <location>
        <begin position="15"/>
        <end position="34"/>
    </location>
</feature>
<reference evidence="9" key="1">
    <citation type="submission" date="2019-09" db="EMBL/GenBank/DDBJ databases">
        <title>Characterisation of the sponge microbiome using genome-centric metagenomics.</title>
        <authorList>
            <person name="Engelberts J.P."/>
            <person name="Robbins S.J."/>
            <person name="De Goeij J.M."/>
            <person name="Aranda M."/>
            <person name="Bell S.C."/>
            <person name="Webster N.S."/>
        </authorList>
    </citation>
    <scope>NUCLEOTIDE SEQUENCE</scope>
    <source>
        <strain evidence="9">SB0662_bin_9</strain>
    </source>
</reference>
<feature type="transmembrane region" description="Helical" evidence="7">
    <location>
        <begin position="270"/>
        <end position="290"/>
    </location>
</feature>
<evidence type="ECO:0000256" key="7">
    <source>
        <dbReference type="RuleBase" id="RU363032"/>
    </source>
</evidence>
<keyword evidence="4 7" id="KW-0812">Transmembrane</keyword>
<dbReference type="GO" id="GO:0055085">
    <property type="term" value="P:transmembrane transport"/>
    <property type="evidence" value="ECO:0007669"/>
    <property type="project" value="InterPro"/>
</dbReference>
<dbReference type="CDD" id="cd06261">
    <property type="entry name" value="TM_PBP2"/>
    <property type="match status" value="1"/>
</dbReference>
<dbReference type="AlphaFoldDB" id="A0A6B1DUU6"/>
<feature type="transmembrane region" description="Helical" evidence="7">
    <location>
        <begin position="112"/>
        <end position="133"/>
    </location>
</feature>